<name>I4DA91_DESAJ</name>
<organism evidence="1 2">
    <name type="scientific">Desulfosporosinus acidiphilus (strain DSM 22704 / JCM 16185 / SJ4)</name>
    <dbReference type="NCBI Taxonomy" id="646529"/>
    <lineage>
        <taxon>Bacteria</taxon>
        <taxon>Bacillati</taxon>
        <taxon>Bacillota</taxon>
        <taxon>Clostridia</taxon>
        <taxon>Eubacteriales</taxon>
        <taxon>Desulfitobacteriaceae</taxon>
        <taxon>Desulfosporosinus</taxon>
    </lineage>
</organism>
<proteinExistence type="predicted"/>
<evidence type="ECO:0000313" key="1">
    <source>
        <dbReference type="EMBL" id="AFM42715.1"/>
    </source>
</evidence>
<evidence type="ECO:0008006" key="3">
    <source>
        <dbReference type="Google" id="ProtNLM"/>
    </source>
</evidence>
<dbReference type="OrthoDB" id="9845291at2"/>
<dbReference type="EMBL" id="CP003639">
    <property type="protein sequence ID" value="AFM42715.1"/>
    <property type="molecule type" value="Genomic_DNA"/>
</dbReference>
<dbReference type="RefSeq" id="WP_014828702.1">
    <property type="nucleotide sequence ID" value="NC_018068.1"/>
</dbReference>
<dbReference type="STRING" id="646529.Desaci_3834"/>
<accession>I4DA91</accession>
<sequence length="164" mass="19302">MINNEVNNLCRGICEKLTLNLEGFKQMLELTQQLEAKSPDNEVEPIHEMFEQRQVLINKVDEVNKEINVIHNQIINILNIRSFTLESLESYISDEMYKSLTTIYSQLNNVIVQIEAIDKEYKEKAEMAREAIKLQILRFHSALRKNQMYHKNHKLAPRFVDKKG</sequence>
<dbReference type="HOGENOM" id="CLU_1616333_0_0_9"/>
<gene>
    <name evidence="1" type="ordered locus">Desaci_3834</name>
</gene>
<evidence type="ECO:0000313" key="2">
    <source>
        <dbReference type="Proteomes" id="UP000002892"/>
    </source>
</evidence>
<dbReference type="AlphaFoldDB" id="I4DA91"/>
<keyword evidence="2" id="KW-1185">Reference proteome</keyword>
<protein>
    <recommendedName>
        <fullName evidence="3">FlgN protein</fullName>
    </recommendedName>
</protein>
<reference evidence="1 2" key="1">
    <citation type="journal article" date="2012" name="J. Bacteriol.">
        <title>Complete genome sequences of Desulfosporosinus orientis DSM765T, Desulfosporosinus youngiae DSM17734T, Desulfosporosinus meridiei DSM13257T, and Desulfosporosinus acidiphilus DSM22704T.</title>
        <authorList>
            <person name="Pester M."/>
            <person name="Brambilla E."/>
            <person name="Alazard D."/>
            <person name="Rattei T."/>
            <person name="Weinmaier T."/>
            <person name="Han J."/>
            <person name="Lucas S."/>
            <person name="Lapidus A."/>
            <person name="Cheng J.F."/>
            <person name="Goodwin L."/>
            <person name="Pitluck S."/>
            <person name="Peters L."/>
            <person name="Ovchinnikova G."/>
            <person name="Teshima H."/>
            <person name="Detter J.C."/>
            <person name="Han C.S."/>
            <person name="Tapia R."/>
            <person name="Land M.L."/>
            <person name="Hauser L."/>
            <person name="Kyrpides N.C."/>
            <person name="Ivanova N.N."/>
            <person name="Pagani I."/>
            <person name="Huntmann M."/>
            <person name="Wei C.L."/>
            <person name="Davenport K.W."/>
            <person name="Daligault H."/>
            <person name="Chain P.S."/>
            <person name="Chen A."/>
            <person name="Mavromatis K."/>
            <person name="Markowitz V."/>
            <person name="Szeto E."/>
            <person name="Mikhailova N."/>
            <person name="Pati A."/>
            <person name="Wagner M."/>
            <person name="Woyke T."/>
            <person name="Ollivier B."/>
            <person name="Klenk H.P."/>
            <person name="Spring S."/>
            <person name="Loy A."/>
        </authorList>
    </citation>
    <scope>NUCLEOTIDE SEQUENCE [LARGE SCALE GENOMIC DNA]</scope>
    <source>
        <strain evidence="2">DSM 22704 / JCM 16185 / SJ4</strain>
    </source>
</reference>
<dbReference type="KEGG" id="dai:Desaci_3834"/>
<dbReference type="Proteomes" id="UP000002892">
    <property type="component" value="Chromosome"/>
</dbReference>